<dbReference type="GeneID" id="94375943"/>
<reference evidence="4 5" key="1">
    <citation type="submission" date="2021-07" db="EMBL/GenBank/DDBJ databases">
        <title>Isolation and characterization of bacteria from a gold mining with a capacity of golden bioaccumulation.</title>
        <authorList>
            <person name="Yang X.J."/>
        </authorList>
    </citation>
    <scope>NUCLEOTIDE SEQUENCE [LARGE SCALE GENOMIC DNA]</scope>
    <source>
        <strain evidence="4 5">Au29</strain>
    </source>
</reference>
<dbReference type="EMBL" id="CP080034">
    <property type="protein sequence ID" value="QYC09276.1"/>
    <property type="molecule type" value="Genomic_DNA"/>
</dbReference>
<feature type="chain" id="PRO_5047427943" evidence="2">
    <location>
        <begin position="24"/>
        <end position="162"/>
    </location>
</feature>
<dbReference type="Pfam" id="PF03968">
    <property type="entry name" value="LptD_N"/>
    <property type="match status" value="1"/>
</dbReference>
<dbReference type="InterPro" id="IPR005653">
    <property type="entry name" value="OstA-like_N"/>
</dbReference>
<name>A0ABX8TDL6_9CAUL</name>
<gene>
    <name evidence="4" type="ORF">KWG56_11725</name>
</gene>
<dbReference type="PANTHER" id="PTHR36504:SF1">
    <property type="entry name" value="LIPOPOLYSACCHARIDE EXPORT SYSTEM PROTEIN LPTA"/>
    <property type="match status" value="1"/>
</dbReference>
<dbReference type="Proteomes" id="UP000824334">
    <property type="component" value="Chromosome"/>
</dbReference>
<evidence type="ECO:0000256" key="1">
    <source>
        <dbReference type="ARBA" id="ARBA00022729"/>
    </source>
</evidence>
<evidence type="ECO:0000259" key="3">
    <source>
        <dbReference type="Pfam" id="PF03968"/>
    </source>
</evidence>
<keyword evidence="1 2" id="KW-0732">Signal</keyword>
<feature type="domain" description="Organic solvent tolerance-like N-terminal" evidence="3">
    <location>
        <begin position="50"/>
        <end position="137"/>
    </location>
</feature>
<evidence type="ECO:0000313" key="4">
    <source>
        <dbReference type="EMBL" id="QYC09276.1"/>
    </source>
</evidence>
<dbReference type="RefSeq" id="WP_219354887.1">
    <property type="nucleotide sequence ID" value="NZ_CP080034.1"/>
</dbReference>
<keyword evidence="5" id="KW-1185">Reference proteome</keyword>
<dbReference type="InterPro" id="IPR052037">
    <property type="entry name" value="LPS_export_LptA"/>
</dbReference>
<feature type="signal peptide" evidence="2">
    <location>
        <begin position="1"/>
        <end position="23"/>
    </location>
</feature>
<dbReference type="PANTHER" id="PTHR36504">
    <property type="entry name" value="LIPOPOLYSACCHARIDE EXPORT SYSTEM PROTEIN LPTA"/>
    <property type="match status" value="1"/>
</dbReference>
<sequence length="162" mass="16829">MKFKALAAVSALAVLALPAVGDAQVNKQTSNQPIAFGADSGEQTPVSISLRGRAEVTQGGNRLRADAITMFRNAAGDPDRVEATGTVYFVTPTQSMRGDRAVYTINNGEVVVTGNVILTQGQNVLTGGRLNYNVNTDAATMAGAPRGSAGTRIQGVFYPGNN</sequence>
<accession>A0ABX8TDL6</accession>
<protein>
    <submittedName>
        <fullName evidence="4">LPS ABC transporter substrate-binding protein LptA</fullName>
    </submittedName>
</protein>
<organism evidence="4 5">
    <name type="scientific">Brevundimonas nasdae</name>
    <dbReference type="NCBI Taxonomy" id="172043"/>
    <lineage>
        <taxon>Bacteria</taxon>
        <taxon>Pseudomonadati</taxon>
        <taxon>Pseudomonadota</taxon>
        <taxon>Alphaproteobacteria</taxon>
        <taxon>Caulobacterales</taxon>
        <taxon>Caulobacteraceae</taxon>
        <taxon>Brevundimonas</taxon>
    </lineage>
</organism>
<evidence type="ECO:0000313" key="5">
    <source>
        <dbReference type="Proteomes" id="UP000824334"/>
    </source>
</evidence>
<proteinExistence type="predicted"/>
<evidence type="ECO:0000256" key="2">
    <source>
        <dbReference type="SAM" id="SignalP"/>
    </source>
</evidence>